<dbReference type="Pfam" id="PF13426">
    <property type="entry name" value="PAS_9"/>
    <property type="match status" value="1"/>
</dbReference>
<protein>
    <recommendedName>
        <fullName evidence="2">histidine kinase</fullName>
        <ecNumber evidence="2">2.7.13.3</ecNumber>
    </recommendedName>
</protein>
<dbReference type="InterPro" id="IPR000014">
    <property type="entry name" value="PAS"/>
</dbReference>
<dbReference type="InterPro" id="IPR004358">
    <property type="entry name" value="Sig_transdc_His_kin-like_C"/>
</dbReference>
<proteinExistence type="predicted"/>
<dbReference type="PANTHER" id="PTHR43065">
    <property type="entry name" value="SENSOR HISTIDINE KINASE"/>
    <property type="match status" value="1"/>
</dbReference>
<evidence type="ECO:0000256" key="2">
    <source>
        <dbReference type="ARBA" id="ARBA00012438"/>
    </source>
</evidence>
<sequence length="416" mass="45294">MSVGLAPAADRLIVTTEADWNDAWYLVCMKVSTIGFVVVDARERVAALDALRAAGITDISGYLDAHPAVADRLRHGMVILDVNEAAVRMFGAAGRADMIGQRTQRFFDPLCTAQVNSARAFATGATAFQQQAHSVRLDGSRFETLFCVVPRADGATSGLWLASFVDITEHVQRQTSLNTLRDELAHVARISTLGELSASIAHEIGQPLSSIGMTAGAMLRLLDRDNLDRDLLRRQCQRIVDQVARAGDIIDRTRRMATKRDSVRTLVSVAEVLTESVQFVRHDLDRIDVRFSLACAGSDALVQADRIQLQQVFVNLLMNAIQIHRHARTMMPEIMIETSDHGASVVIDILDNGPGIDPVNAERLFDGFFTTRAEGLGLGLGICRTIVAAHGGSIEAGARSHAPGARFSVRLPLHRT</sequence>
<evidence type="ECO:0000256" key="5">
    <source>
        <dbReference type="ARBA" id="ARBA00022741"/>
    </source>
</evidence>
<keyword evidence="4" id="KW-0808">Transferase</keyword>
<dbReference type="EC" id="2.7.13.3" evidence="2"/>
<dbReference type="Gene3D" id="1.10.287.130">
    <property type="match status" value="1"/>
</dbReference>
<evidence type="ECO:0000256" key="8">
    <source>
        <dbReference type="ARBA" id="ARBA00023012"/>
    </source>
</evidence>
<keyword evidence="5" id="KW-0547">Nucleotide-binding</keyword>
<dbReference type="SMART" id="SM00388">
    <property type="entry name" value="HisKA"/>
    <property type="match status" value="1"/>
</dbReference>
<feature type="domain" description="Histidine kinase" evidence="9">
    <location>
        <begin position="199"/>
        <end position="415"/>
    </location>
</feature>
<dbReference type="GO" id="GO:0005524">
    <property type="term" value="F:ATP binding"/>
    <property type="evidence" value="ECO:0007669"/>
    <property type="project" value="UniProtKB-KW"/>
</dbReference>
<dbReference type="EMBL" id="BSPL01000020">
    <property type="protein sequence ID" value="GLS72229.1"/>
    <property type="molecule type" value="Genomic_DNA"/>
</dbReference>
<dbReference type="RefSeq" id="WP_238198778.1">
    <property type="nucleotide sequence ID" value="NZ_BPQZ01000026.1"/>
</dbReference>
<evidence type="ECO:0000256" key="1">
    <source>
        <dbReference type="ARBA" id="ARBA00000085"/>
    </source>
</evidence>
<comment type="caution">
    <text evidence="10">The sequence shown here is derived from an EMBL/GenBank/DDBJ whole genome shotgun (WGS) entry which is preliminary data.</text>
</comment>
<keyword evidence="3" id="KW-0597">Phosphoprotein</keyword>
<dbReference type="Proteomes" id="UP001157440">
    <property type="component" value="Unassembled WGS sequence"/>
</dbReference>
<evidence type="ECO:0000256" key="4">
    <source>
        <dbReference type="ARBA" id="ARBA00022679"/>
    </source>
</evidence>
<dbReference type="SUPFAM" id="SSF55785">
    <property type="entry name" value="PYP-like sensor domain (PAS domain)"/>
    <property type="match status" value="1"/>
</dbReference>
<dbReference type="InterPro" id="IPR003661">
    <property type="entry name" value="HisK_dim/P_dom"/>
</dbReference>
<keyword evidence="7" id="KW-0067">ATP-binding</keyword>
<dbReference type="PRINTS" id="PR00344">
    <property type="entry name" value="BCTRLSENSOR"/>
</dbReference>
<dbReference type="PROSITE" id="PS50109">
    <property type="entry name" value="HIS_KIN"/>
    <property type="match status" value="1"/>
</dbReference>
<dbReference type="SUPFAM" id="SSF47384">
    <property type="entry name" value="Homodimeric domain of signal transducing histidine kinase"/>
    <property type="match status" value="1"/>
</dbReference>
<dbReference type="Gene3D" id="3.30.450.20">
    <property type="entry name" value="PAS domain"/>
    <property type="match status" value="1"/>
</dbReference>
<dbReference type="InterPro" id="IPR035965">
    <property type="entry name" value="PAS-like_dom_sf"/>
</dbReference>
<dbReference type="InterPro" id="IPR036097">
    <property type="entry name" value="HisK_dim/P_sf"/>
</dbReference>
<evidence type="ECO:0000256" key="7">
    <source>
        <dbReference type="ARBA" id="ARBA00022840"/>
    </source>
</evidence>
<gene>
    <name evidence="10" type="ORF">GCM10007890_42420</name>
</gene>
<keyword evidence="8" id="KW-0902">Two-component regulatory system</keyword>
<reference evidence="11" key="1">
    <citation type="journal article" date="2019" name="Int. J. Syst. Evol. Microbiol.">
        <title>The Global Catalogue of Microorganisms (GCM) 10K type strain sequencing project: providing services to taxonomists for standard genome sequencing and annotation.</title>
        <authorList>
            <consortium name="The Broad Institute Genomics Platform"/>
            <consortium name="The Broad Institute Genome Sequencing Center for Infectious Disease"/>
            <person name="Wu L."/>
            <person name="Ma J."/>
        </authorList>
    </citation>
    <scope>NUCLEOTIDE SEQUENCE [LARGE SCALE GENOMIC DNA]</scope>
    <source>
        <strain evidence="11">NBRC 103632</strain>
    </source>
</reference>
<dbReference type="GO" id="GO:0000155">
    <property type="term" value="F:phosphorelay sensor kinase activity"/>
    <property type="evidence" value="ECO:0007669"/>
    <property type="project" value="InterPro"/>
</dbReference>
<dbReference type="InterPro" id="IPR036890">
    <property type="entry name" value="HATPase_C_sf"/>
</dbReference>
<keyword evidence="6" id="KW-0418">Kinase</keyword>
<dbReference type="Pfam" id="PF00512">
    <property type="entry name" value="HisKA"/>
    <property type="match status" value="1"/>
</dbReference>
<accession>A0AA37TJK6</accession>
<keyword evidence="11" id="KW-1185">Reference proteome</keyword>
<name>A0AA37TJK6_9HYPH</name>
<evidence type="ECO:0000313" key="10">
    <source>
        <dbReference type="EMBL" id="GLS72229.1"/>
    </source>
</evidence>
<evidence type="ECO:0000256" key="6">
    <source>
        <dbReference type="ARBA" id="ARBA00022777"/>
    </source>
</evidence>
<dbReference type="CDD" id="cd00082">
    <property type="entry name" value="HisKA"/>
    <property type="match status" value="1"/>
</dbReference>
<dbReference type="InterPro" id="IPR005467">
    <property type="entry name" value="His_kinase_dom"/>
</dbReference>
<dbReference type="PANTHER" id="PTHR43065:SF10">
    <property type="entry name" value="PEROXIDE STRESS-ACTIVATED HISTIDINE KINASE MAK3"/>
    <property type="match status" value="1"/>
</dbReference>
<dbReference type="Pfam" id="PF02518">
    <property type="entry name" value="HATPase_c"/>
    <property type="match status" value="1"/>
</dbReference>
<evidence type="ECO:0000313" key="11">
    <source>
        <dbReference type="Proteomes" id="UP001157440"/>
    </source>
</evidence>
<dbReference type="InterPro" id="IPR003594">
    <property type="entry name" value="HATPase_dom"/>
</dbReference>
<dbReference type="SUPFAM" id="SSF55874">
    <property type="entry name" value="ATPase domain of HSP90 chaperone/DNA topoisomerase II/histidine kinase"/>
    <property type="match status" value="1"/>
</dbReference>
<dbReference type="AlphaFoldDB" id="A0AA37TJK6"/>
<evidence type="ECO:0000259" key="9">
    <source>
        <dbReference type="PROSITE" id="PS50109"/>
    </source>
</evidence>
<evidence type="ECO:0000256" key="3">
    <source>
        <dbReference type="ARBA" id="ARBA00022553"/>
    </source>
</evidence>
<organism evidence="10 11">
    <name type="scientific">Methylobacterium tardum</name>
    <dbReference type="NCBI Taxonomy" id="374432"/>
    <lineage>
        <taxon>Bacteria</taxon>
        <taxon>Pseudomonadati</taxon>
        <taxon>Pseudomonadota</taxon>
        <taxon>Alphaproteobacteria</taxon>
        <taxon>Hyphomicrobiales</taxon>
        <taxon>Methylobacteriaceae</taxon>
        <taxon>Methylobacterium</taxon>
    </lineage>
</organism>
<dbReference type="Gene3D" id="3.30.565.10">
    <property type="entry name" value="Histidine kinase-like ATPase, C-terminal domain"/>
    <property type="match status" value="1"/>
</dbReference>
<dbReference type="SMART" id="SM00387">
    <property type="entry name" value="HATPase_c"/>
    <property type="match status" value="1"/>
</dbReference>
<comment type="catalytic activity">
    <reaction evidence="1">
        <text>ATP + protein L-histidine = ADP + protein N-phospho-L-histidine.</text>
        <dbReference type="EC" id="2.7.13.3"/>
    </reaction>
</comment>